<dbReference type="InterPro" id="IPR003439">
    <property type="entry name" value="ABC_transporter-like_ATP-bd"/>
</dbReference>
<dbReference type="InterPro" id="IPR003593">
    <property type="entry name" value="AAA+_ATPase"/>
</dbReference>
<evidence type="ECO:0000256" key="2">
    <source>
        <dbReference type="ARBA" id="ARBA00022741"/>
    </source>
</evidence>
<dbReference type="SMART" id="SM00382">
    <property type="entry name" value="AAA"/>
    <property type="match status" value="1"/>
</dbReference>
<dbReference type="PROSITE" id="PS50893">
    <property type="entry name" value="ABC_TRANSPORTER_2"/>
    <property type="match status" value="1"/>
</dbReference>
<dbReference type="Gene3D" id="3.40.50.300">
    <property type="entry name" value="P-loop containing nucleotide triphosphate hydrolases"/>
    <property type="match status" value="1"/>
</dbReference>
<dbReference type="FunFam" id="3.40.50.300:FF:000032">
    <property type="entry name" value="Export ABC transporter ATP-binding protein"/>
    <property type="match status" value="1"/>
</dbReference>
<dbReference type="SUPFAM" id="SSF52540">
    <property type="entry name" value="P-loop containing nucleoside triphosphate hydrolases"/>
    <property type="match status" value="1"/>
</dbReference>
<dbReference type="AlphaFoldDB" id="A0A364K4L4"/>
<dbReference type="OrthoDB" id="9791546at2"/>
<reference evidence="5 6" key="2">
    <citation type="submission" date="2018-06" db="EMBL/GenBank/DDBJ databases">
        <authorList>
            <person name="Zhirakovskaya E."/>
        </authorList>
    </citation>
    <scope>NUCLEOTIDE SEQUENCE [LARGE SCALE GENOMIC DNA]</scope>
    <source>
        <strain evidence="5 6">FBKL4.011</strain>
    </source>
</reference>
<keyword evidence="6" id="KW-1185">Reference proteome</keyword>
<organism evidence="5 6">
    <name type="scientific">Thermoflavimicrobium daqui</name>
    <dbReference type="NCBI Taxonomy" id="2137476"/>
    <lineage>
        <taxon>Bacteria</taxon>
        <taxon>Bacillati</taxon>
        <taxon>Bacillota</taxon>
        <taxon>Bacilli</taxon>
        <taxon>Bacillales</taxon>
        <taxon>Thermoactinomycetaceae</taxon>
        <taxon>Thermoflavimicrobium</taxon>
    </lineage>
</organism>
<accession>A0A364K4L4</accession>
<evidence type="ECO:0000313" key="6">
    <source>
        <dbReference type="Proteomes" id="UP000251213"/>
    </source>
</evidence>
<evidence type="ECO:0000259" key="4">
    <source>
        <dbReference type="PROSITE" id="PS50893"/>
    </source>
</evidence>
<evidence type="ECO:0000256" key="3">
    <source>
        <dbReference type="ARBA" id="ARBA00022840"/>
    </source>
</evidence>
<name>A0A364K4L4_9BACL</name>
<proteinExistence type="predicted"/>
<dbReference type="GO" id="GO:0016887">
    <property type="term" value="F:ATP hydrolysis activity"/>
    <property type="evidence" value="ECO:0007669"/>
    <property type="project" value="InterPro"/>
</dbReference>
<sequence>MNTNALITAIDIWKTFGQGENRVEALRGLSLEIIRGEMVAVMGPSGCGKTSLLNCLSGIDTITQGKVFIEGESLYEMKEKKRDNYRLRRMGFVFQSYNLIPVLTAIENVELPLLSQGMGPKVARVRAEEALIRVGLKDRFQHFPFELSGGQAQRVALARAIVNHPRVIWADEPTGALDRETSNRVLDLFDHFHRVDGTTIVIVTHDPEIAERADRIIYMDSGRIIQERDPRQRRNYHMSWKGKRGE</sequence>
<keyword evidence="3 5" id="KW-0067">ATP-binding</keyword>
<dbReference type="InterPro" id="IPR017871">
    <property type="entry name" value="ABC_transporter-like_CS"/>
</dbReference>
<dbReference type="GO" id="GO:0005886">
    <property type="term" value="C:plasma membrane"/>
    <property type="evidence" value="ECO:0007669"/>
    <property type="project" value="TreeGrafter"/>
</dbReference>
<dbReference type="PROSITE" id="PS00211">
    <property type="entry name" value="ABC_TRANSPORTER_1"/>
    <property type="match status" value="1"/>
</dbReference>
<dbReference type="Proteomes" id="UP000251213">
    <property type="component" value="Unassembled WGS sequence"/>
</dbReference>
<dbReference type="InterPro" id="IPR015854">
    <property type="entry name" value="ABC_transpr_LolD-like"/>
</dbReference>
<comment type="caution">
    <text evidence="5">The sequence shown here is derived from an EMBL/GenBank/DDBJ whole genome shotgun (WGS) entry which is preliminary data.</text>
</comment>
<keyword evidence="2" id="KW-0547">Nucleotide-binding</keyword>
<dbReference type="GO" id="GO:0098796">
    <property type="term" value="C:membrane protein complex"/>
    <property type="evidence" value="ECO:0007669"/>
    <property type="project" value="UniProtKB-ARBA"/>
</dbReference>
<dbReference type="Pfam" id="PF00005">
    <property type="entry name" value="ABC_tran"/>
    <property type="match status" value="1"/>
</dbReference>
<dbReference type="GO" id="GO:0022857">
    <property type="term" value="F:transmembrane transporter activity"/>
    <property type="evidence" value="ECO:0007669"/>
    <property type="project" value="TreeGrafter"/>
</dbReference>
<feature type="domain" description="ABC transporter" evidence="4">
    <location>
        <begin position="7"/>
        <end position="246"/>
    </location>
</feature>
<gene>
    <name evidence="5" type="ORF">DL897_08335</name>
</gene>
<dbReference type="InterPro" id="IPR027417">
    <property type="entry name" value="P-loop_NTPase"/>
</dbReference>
<evidence type="ECO:0000256" key="1">
    <source>
        <dbReference type="ARBA" id="ARBA00022448"/>
    </source>
</evidence>
<dbReference type="GO" id="GO:0005524">
    <property type="term" value="F:ATP binding"/>
    <property type="evidence" value="ECO:0007669"/>
    <property type="project" value="UniProtKB-KW"/>
</dbReference>
<keyword evidence="1" id="KW-0813">Transport</keyword>
<dbReference type="CDD" id="cd03255">
    <property type="entry name" value="ABC_MJ0796_LolCDE_FtsE"/>
    <property type="match status" value="1"/>
</dbReference>
<dbReference type="EMBL" id="QJKK01000004">
    <property type="protein sequence ID" value="RAL24328.1"/>
    <property type="molecule type" value="Genomic_DNA"/>
</dbReference>
<dbReference type="RefSeq" id="WP_113658698.1">
    <property type="nucleotide sequence ID" value="NZ_KZ845666.1"/>
</dbReference>
<dbReference type="InterPro" id="IPR017911">
    <property type="entry name" value="MacB-like_ATP-bd"/>
</dbReference>
<evidence type="ECO:0000313" key="5">
    <source>
        <dbReference type="EMBL" id="RAL24328.1"/>
    </source>
</evidence>
<reference evidence="5 6" key="1">
    <citation type="submission" date="2018-06" db="EMBL/GenBank/DDBJ databases">
        <title>Thermoflavimicrobium daqus sp. nov., a thermophilic microbe isolated from Moutai-flavour Daqu.</title>
        <authorList>
            <person name="Wang X."/>
            <person name="Zhou H."/>
        </authorList>
    </citation>
    <scope>NUCLEOTIDE SEQUENCE [LARGE SCALE GENOMIC DNA]</scope>
    <source>
        <strain evidence="5 6">FBKL4.011</strain>
    </source>
</reference>
<dbReference type="PANTHER" id="PTHR24220">
    <property type="entry name" value="IMPORT ATP-BINDING PROTEIN"/>
    <property type="match status" value="1"/>
</dbReference>
<protein>
    <submittedName>
        <fullName evidence="5">Macrolide ABC transporter ATP-binding protein</fullName>
    </submittedName>
</protein>
<dbReference type="PANTHER" id="PTHR24220:SF86">
    <property type="entry name" value="ABC TRANSPORTER ABCH.1"/>
    <property type="match status" value="1"/>
</dbReference>